<evidence type="ECO:0000313" key="2">
    <source>
        <dbReference type="EMBL" id="KKM93084.1"/>
    </source>
</evidence>
<comment type="caution">
    <text evidence="2">The sequence shown here is derived from an EMBL/GenBank/DDBJ whole genome shotgun (WGS) entry which is preliminary data.</text>
</comment>
<dbReference type="AlphaFoldDB" id="A0A0F9LDL6"/>
<accession>A0A0F9LDL6</accession>
<gene>
    <name evidence="2" type="ORF">LCGC14_1211950</name>
</gene>
<evidence type="ECO:0000259" key="1">
    <source>
        <dbReference type="PROSITE" id="PS50966"/>
    </source>
</evidence>
<dbReference type="EMBL" id="LAZR01006313">
    <property type="protein sequence ID" value="KKM93084.1"/>
    <property type="molecule type" value="Genomic_DNA"/>
</dbReference>
<sequence length="172" mass="19587">MIIAEAKTAYNTRAKQWRVTTGDEILIALPPGQHNKQQAQIYALEFNRPDLAAMAYKIRRQNSYNADVSKLALNAAYILADKLLYNDGFVRSQSRPGVFHQITYNDQPRRYNCTCEAMQFHPIWLTGIGWLCKHGLAAHMAYLMALELPQQPIPFNSEPEITTIAISSTFRI</sequence>
<reference evidence="2" key="1">
    <citation type="journal article" date="2015" name="Nature">
        <title>Complex archaea that bridge the gap between prokaryotes and eukaryotes.</title>
        <authorList>
            <person name="Spang A."/>
            <person name="Saw J.H."/>
            <person name="Jorgensen S.L."/>
            <person name="Zaremba-Niedzwiedzka K."/>
            <person name="Martijn J."/>
            <person name="Lind A.E."/>
            <person name="van Eijk R."/>
            <person name="Schleper C."/>
            <person name="Guy L."/>
            <person name="Ettema T.J."/>
        </authorList>
    </citation>
    <scope>NUCLEOTIDE SEQUENCE</scope>
</reference>
<dbReference type="PROSITE" id="PS50966">
    <property type="entry name" value="ZF_SWIM"/>
    <property type="match status" value="1"/>
</dbReference>
<protein>
    <recommendedName>
        <fullName evidence="1">SWIM-type domain-containing protein</fullName>
    </recommendedName>
</protein>
<dbReference type="GO" id="GO:0008270">
    <property type="term" value="F:zinc ion binding"/>
    <property type="evidence" value="ECO:0007669"/>
    <property type="project" value="InterPro"/>
</dbReference>
<organism evidence="2">
    <name type="scientific">marine sediment metagenome</name>
    <dbReference type="NCBI Taxonomy" id="412755"/>
    <lineage>
        <taxon>unclassified sequences</taxon>
        <taxon>metagenomes</taxon>
        <taxon>ecological metagenomes</taxon>
    </lineage>
</organism>
<dbReference type="InterPro" id="IPR007527">
    <property type="entry name" value="Znf_SWIM"/>
</dbReference>
<name>A0A0F9LDL6_9ZZZZ</name>
<proteinExistence type="predicted"/>
<feature type="domain" description="SWIM-type" evidence="1">
    <location>
        <begin position="98"/>
        <end position="143"/>
    </location>
</feature>